<dbReference type="InterPro" id="IPR023187">
    <property type="entry name" value="Tscrpt_reg_MarR-type_CS"/>
</dbReference>
<evidence type="ECO:0000313" key="6">
    <source>
        <dbReference type="Proteomes" id="UP000324678"/>
    </source>
</evidence>
<name>A0A5C1YLR0_9MICO</name>
<keyword evidence="1" id="KW-0805">Transcription regulation</keyword>
<dbReference type="OrthoDB" id="9804055at2"/>
<gene>
    <name evidence="5" type="ORF">FLP10_07330</name>
</gene>
<dbReference type="SUPFAM" id="SSF46785">
    <property type="entry name" value="Winged helix' DNA-binding domain"/>
    <property type="match status" value="1"/>
</dbReference>
<dbReference type="InterPro" id="IPR000835">
    <property type="entry name" value="HTH_MarR-typ"/>
</dbReference>
<evidence type="ECO:0000256" key="1">
    <source>
        <dbReference type="ARBA" id="ARBA00023015"/>
    </source>
</evidence>
<dbReference type="Pfam" id="PF01047">
    <property type="entry name" value="MarR"/>
    <property type="match status" value="1"/>
</dbReference>
<dbReference type="Gene3D" id="1.10.10.10">
    <property type="entry name" value="Winged helix-like DNA-binding domain superfamily/Winged helix DNA-binding domain"/>
    <property type="match status" value="1"/>
</dbReference>
<dbReference type="GO" id="GO:0003677">
    <property type="term" value="F:DNA binding"/>
    <property type="evidence" value="ECO:0007669"/>
    <property type="project" value="UniProtKB-KW"/>
</dbReference>
<accession>A0A5C1YLR0</accession>
<dbReference type="EMBL" id="CP043505">
    <property type="protein sequence ID" value="QEO16129.1"/>
    <property type="molecule type" value="Genomic_DNA"/>
</dbReference>
<dbReference type="PROSITE" id="PS01117">
    <property type="entry name" value="HTH_MARR_1"/>
    <property type="match status" value="1"/>
</dbReference>
<feature type="domain" description="HTH marR-type" evidence="4">
    <location>
        <begin position="5"/>
        <end position="132"/>
    </location>
</feature>
<proteinExistence type="predicted"/>
<evidence type="ECO:0000256" key="2">
    <source>
        <dbReference type="ARBA" id="ARBA00023125"/>
    </source>
</evidence>
<keyword evidence="2" id="KW-0238">DNA-binding</keyword>
<dbReference type="PANTHER" id="PTHR39515">
    <property type="entry name" value="CONSERVED PROTEIN"/>
    <property type="match status" value="1"/>
</dbReference>
<protein>
    <submittedName>
        <fullName evidence="5">MarR family transcriptional regulator</fullName>
    </submittedName>
</protein>
<dbReference type="KEGG" id="ail:FLP10_07330"/>
<dbReference type="AlphaFoldDB" id="A0A5C1YLR0"/>
<evidence type="ECO:0000256" key="3">
    <source>
        <dbReference type="ARBA" id="ARBA00023163"/>
    </source>
</evidence>
<keyword evidence="3" id="KW-0804">Transcription</keyword>
<reference evidence="5 6" key="1">
    <citation type="submission" date="2019-09" db="EMBL/GenBank/DDBJ databases">
        <title>Genome sequencing of strain KACC 19306.</title>
        <authorList>
            <person name="Heo J."/>
            <person name="Kim S.-J."/>
            <person name="Kim J.-S."/>
            <person name="Hong S.-B."/>
            <person name="Kwon S.-W."/>
        </authorList>
    </citation>
    <scope>NUCLEOTIDE SEQUENCE [LARGE SCALE GENOMIC DNA]</scope>
    <source>
        <strain evidence="5 6">KACC 19306</strain>
    </source>
</reference>
<dbReference type="InterPro" id="IPR052526">
    <property type="entry name" value="HTH-type_Bedaq_tolerance"/>
</dbReference>
<dbReference type="Proteomes" id="UP000324678">
    <property type="component" value="Chromosome"/>
</dbReference>
<dbReference type="PROSITE" id="PS50995">
    <property type="entry name" value="HTH_MARR_2"/>
    <property type="match status" value="1"/>
</dbReference>
<evidence type="ECO:0000313" key="5">
    <source>
        <dbReference type="EMBL" id="QEO16129.1"/>
    </source>
</evidence>
<dbReference type="InterPro" id="IPR036390">
    <property type="entry name" value="WH_DNA-bd_sf"/>
</dbReference>
<dbReference type="PANTHER" id="PTHR39515:SF2">
    <property type="entry name" value="HTH-TYPE TRANSCRIPTIONAL REGULATOR RV0880"/>
    <property type="match status" value="1"/>
</dbReference>
<evidence type="ECO:0000259" key="4">
    <source>
        <dbReference type="PROSITE" id="PS50995"/>
    </source>
</evidence>
<dbReference type="InterPro" id="IPR036388">
    <property type="entry name" value="WH-like_DNA-bd_sf"/>
</dbReference>
<keyword evidence="6" id="KW-1185">Reference proteome</keyword>
<organism evidence="5 6">
    <name type="scientific">Agromyces intestinalis</name>
    <dbReference type="NCBI Taxonomy" id="2592652"/>
    <lineage>
        <taxon>Bacteria</taxon>
        <taxon>Bacillati</taxon>
        <taxon>Actinomycetota</taxon>
        <taxon>Actinomycetes</taxon>
        <taxon>Micrococcales</taxon>
        <taxon>Microbacteriaceae</taxon>
        <taxon>Agromyces</taxon>
    </lineage>
</organism>
<dbReference type="GO" id="GO:0003700">
    <property type="term" value="F:DNA-binding transcription factor activity"/>
    <property type="evidence" value="ECO:0007669"/>
    <property type="project" value="InterPro"/>
</dbReference>
<dbReference type="SMART" id="SM00347">
    <property type="entry name" value="HTH_MARR"/>
    <property type="match status" value="1"/>
</dbReference>
<sequence>MAEQSTELRIAIMRLARRMRLQRDAELSATQFSALSWVVAEGPMTPGRLAEVEQVTPPSMNRTVNCLAEAGLVTREGSPDDGRKVLLRATDQGTAVVRETLRRRETWFAKRFAALSPDERAVLVSATDILRRFADQ</sequence>